<keyword evidence="1" id="KW-1133">Transmembrane helix</keyword>
<accession>A0A8J2RHK0</accession>
<evidence type="ECO:0000313" key="2">
    <source>
        <dbReference type="EMBL" id="CAH0102450.1"/>
    </source>
</evidence>
<dbReference type="AlphaFoldDB" id="A0A8J2RHK0"/>
<organism evidence="2 3">
    <name type="scientific">Daphnia galeata</name>
    <dbReference type="NCBI Taxonomy" id="27404"/>
    <lineage>
        <taxon>Eukaryota</taxon>
        <taxon>Metazoa</taxon>
        <taxon>Ecdysozoa</taxon>
        <taxon>Arthropoda</taxon>
        <taxon>Crustacea</taxon>
        <taxon>Branchiopoda</taxon>
        <taxon>Diplostraca</taxon>
        <taxon>Cladocera</taxon>
        <taxon>Anomopoda</taxon>
        <taxon>Daphniidae</taxon>
        <taxon>Daphnia</taxon>
    </lineage>
</organism>
<keyword evidence="3" id="KW-1185">Reference proteome</keyword>
<dbReference type="EMBL" id="CAKKLH010000081">
    <property type="protein sequence ID" value="CAH0102450.1"/>
    <property type="molecule type" value="Genomic_DNA"/>
</dbReference>
<evidence type="ECO:0000256" key="1">
    <source>
        <dbReference type="SAM" id="Phobius"/>
    </source>
</evidence>
<proteinExistence type="predicted"/>
<dbReference type="Proteomes" id="UP000789390">
    <property type="component" value="Unassembled WGS sequence"/>
</dbReference>
<comment type="caution">
    <text evidence="2">The sequence shown here is derived from an EMBL/GenBank/DDBJ whole genome shotgun (WGS) entry which is preliminary data.</text>
</comment>
<protein>
    <submittedName>
        <fullName evidence="2">Uncharacterized protein</fullName>
    </submittedName>
</protein>
<reference evidence="2" key="1">
    <citation type="submission" date="2021-11" db="EMBL/GenBank/DDBJ databases">
        <authorList>
            <person name="Schell T."/>
        </authorList>
    </citation>
    <scope>NUCLEOTIDE SEQUENCE</scope>
    <source>
        <strain evidence="2">M5</strain>
    </source>
</reference>
<gene>
    <name evidence="2" type="ORF">DGAL_LOCUS4846</name>
</gene>
<feature type="transmembrane region" description="Helical" evidence="1">
    <location>
        <begin position="111"/>
        <end position="131"/>
    </location>
</feature>
<keyword evidence="1" id="KW-0472">Membrane</keyword>
<evidence type="ECO:0000313" key="3">
    <source>
        <dbReference type="Proteomes" id="UP000789390"/>
    </source>
</evidence>
<name>A0A8J2RHK0_9CRUS</name>
<dbReference type="OrthoDB" id="10367476at2759"/>
<feature type="transmembrane region" description="Helical" evidence="1">
    <location>
        <begin position="151"/>
        <end position="172"/>
    </location>
</feature>
<keyword evidence="1" id="KW-0812">Transmembrane</keyword>
<sequence length="201" mass="22780">MDNQTTVSPVVPAANPELEINTTTCSQPDAYDISVEIGWFEEWIVWEGGIAFNVIYWASNVNHSFAGLYILRWFFNWKFLSAPWIDWLTLKIDEEAVGKDGAIFLWYQLRLIQVDVLRMALGIVLIVMHFYGDKLGESPNKTLRSTGLYNIGINGAHGVFCAAILITLAWLMKQHGQDRSIRSLASHSVNSFFQHLQSKNG</sequence>